<reference evidence="3 4" key="1">
    <citation type="submission" date="2024-11" db="EMBL/GenBank/DDBJ databases">
        <title>A near-complete genome assembly of Cinchona calisaya.</title>
        <authorList>
            <person name="Lian D.C."/>
            <person name="Zhao X.W."/>
            <person name="Wei L."/>
        </authorList>
    </citation>
    <scope>NUCLEOTIDE SEQUENCE [LARGE SCALE GENOMIC DNA]</scope>
    <source>
        <tissue evidence="3">Nenye</tissue>
    </source>
</reference>
<protein>
    <recommendedName>
        <fullName evidence="5">Retrovirus-related Pol polyprotein from transposon TNT 1-94</fullName>
    </recommendedName>
</protein>
<feature type="compositionally biased region" description="Basic residues" evidence="2">
    <location>
        <begin position="226"/>
        <end position="239"/>
    </location>
</feature>
<gene>
    <name evidence="3" type="ORF">ACH5RR_034380</name>
</gene>
<dbReference type="PANTHER" id="PTHR35317:SF27">
    <property type="entry name" value="RETROVIRUS-RELATED POL POLYPROTEIN FROM TRANSPOSON TNT 1-94"/>
    <property type="match status" value="1"/>
</dbReference>
<accession>A0ABD2YAR8</accession>
<dbReference type="Proteomes" id="UP001630127">
    <property type="component" value="Unassembled WGS sequence"/>
</dbReference>
<evidence type="ECO:0000313" key="3">
    <source>
        <dbReference type="EMBL" id="KAL3504539.1"/>
    </source>
</evidence>
<dbReference type="PANTHER" id="PTHR35317">
    <property type="entry name" value="OS04G0629600 PROTEIN"/>
    <property type="match status" value="1"/>
</dbReference>
<feature type="coiled-coil region" evidence="1">
    <location>
        <begin position="105"/>
        <end position="132"/>
    </location>
</feature>
<evidence type="ECO:0000256" key="1">
    <source>
        <dbReference type="SAM" id="Coils"/>
    </source>
</evidence>
<name>A0ABD2YAR8_9GENT</name>
<dbReference type="EMBL" id="JBJUIK010000014">
    <property type="protein sequence ID" value="KAL3504539.1"/>
    <property type="molecule type" value="Genomic_DNA"/>
</dbReference>
<comment type="caution">
    <text evidence="3">The sequence shown here is derived from an EMBL/GenBank/DDBJ whole genome shotgun (WGS) entry which is preliminary data.</text>
</comment>
<organism evidence="3 4">
    <name type="scientific">Cinchona calisaya</name>
    <dbReference type="NCBI Taxonomy" id="153742"/>
    <lineage>
        <taxon>Eukaryota</taxon>
        <taxon>Viridiplantae</taxon>
        <taxon>Streptophyta</taxon>
        <taxon>Embryophyta</taxon>
        <taxon>Tracheophyta</taxon>
        <taxon>Spermatophyta</taxon>
        <taxon>Magnoliopsida</taxon>
        <taxon>eudicotyledons</taxon>
        <taxon>Gunneridae</taxon>
        <taxon>Pentapetalae</taxon>
        <taxon>asterids</taxon>
        <taxon>lamiids</taxon>
        <taxon>Gentianales</taxon>
        <taxon>Rubiaceae</taxon>
        <taxon>Cinchonoideae</taxon>
        <taxon>Cinchoneae</taxon>
        <taxon>Cinchona</taxon>
    </lineage>
</organism>
<evidence type="ECO:0000256" key="2">
    <source>
        <dbReference type="SAM" id="MobiDB-lite"/>
    </source>
</evidence>
<dbReference type="AlphaFoldDB" id="A0ABD2YAR8"/>
<proteinExistence type="predicted"/>
<dbReference type="Pfam" id="PF14223">
    <property type="entry name" value="Retrotran_gag_2"/>
    <property type="match status" value="1"/>
</dbReference>
<evidence type="ECO:0008006" key="5">
    <source>
        <dbReference type="Google" id="ProtNLM"/>
    </source>
</evidence>
<feature type="region of interest" description="Disordered" evidence="2">
    <location>
        <begin position="330"/>
        <end position="356"/>
    </location>
</feature>
<keyword evidence="1" id="KW-0175">Coiled coil</keyword>
<feature type="region of interest" description="Disordered" evidence="2">
    <location>
        <begin position="220"/>
        <end position="239"/>
    </location>
</feature>
<sequence>MSEDKTLTKIPHFDGHYDHWSELMENLLRAKGLWSLVEIGFTEPIEGTMLTEAQQAQLDDARLKDHQVKHYLFQAIDRTVFEQILDRRTAKIVWDSMKRKFGGNLKVKKSLLNALRREFEVLEMKKDETITAYFARAMMVSNKMRSNGEDMPDKKIVEKILRTLTEKFTYIVVSIEESKDTDNMSIDELQSSLVVHEQKFRRPSNDDEDQVLKVEDRSGISNRGRGTYRGRGRGKGRSTFHKATVECETELDWGENIEINENTAEGGEIIEEPTEPVEPAAEVNCPTVAAPDLAIREGRNRHPPAWSADYVYGEDFSALPYCGEDFSEEDEANMRNADSMNPELRTSALSSSKPTAALSPAYDSSSEQLCSWKITLRFDQTGLAAAKSSAHNKTTENRIRDCFEQITCFETMNPNLSKSTRPDEFPVVLKPSLEAMNIALDVAKMDPRRTRKPLDVAKLLSTDTEVVRLVANQCVKEGKLVQLAALLMVAREKLLEPLPGYESDGSVLGLYIMKNLESSITEKFKCLYIELSLVSSYEYLTLVIPRRKIVPQAT</sequence>
<keyword evidence="4" id="KW-1185">Reference proteome</keyword>
<evidence type="ECO:0000313" key="4">
    <source>
        <dbReference type="Proteomes" id="UP001630127"/>
    </source>
</evidence>